<name>A0A0S4JDN3_BODSA</name>
<dbReference type="OrthoDB" id="252372at2759"/>
<organism evidence="3 4">
    <name type="scientific">Bodo saltans</name>
    <name type="common">Flagellated protozoan</name>
    <dbReference type="NCBI Taxonomy" id="75058"/>
    <lineage>
        <taxon>Eukaryota</taxon>
        <taxon>Discoba</taxon>
        <taxon>Euglenozoa</taxon>
        <taxon>Kinetoplastea</taxon>
        <taxon>Metakinetoplastina</taxon>
        <taxon>Eubodonida</taxon>
        <taxon>Bodonidae</taxon>
        <taxon>Bodo</taxon>
    </lineage>
</organism>
<protein>
    <recommendedName>
        <fullName evidence="2">Kinetoplastid DICER KptA ADP-ribosyltransferase domain-containing protein</fullName>
    </recommendedName>
</protein>
<sequence>MSSCVVEATELPLDLQARHGRWLLKLLAALFSYAHELLPASSATLHETVTSPSTPLQDATSILSLFRVAAPSSYLPPPSEAASSTARSPKKITESMALLLSKLWSVETLETLCTLPFPDPPIMRLLSNQHNLPIFGAQEPILRTHHHDVKRAVHMLWRRCSSWMVHTTVVLPPSAVMADALNMVALALHQNYFSRHPAVSPSRRFLSSASEDATKSPGDHQQQSTETTNNTTSQPLLFVFDLWNDNDAEVLIHWYQHSVKFARQKPKASTTPIESMMYNERDGWVPLADVFQSWKPPSSNSRRLPAWIREFHTSSSAKQHALLLMFSRSLWELDLCVRLQWPCEPPTTILLETDPLPSLSMMYVRATYMHKDAAVADAVMASHKRIIETSLLCDGRADSSSHHDDKPERWLDWLQLSEKGAVKEFTKHKGRYLPPFRPCLLCVPAASFDPLMTSEASPSSSMSRAAMEVLNLKSGVVLPEFNPRALERLVKASTSTTMRCLARCTDPHQSSTDAAGDKISSASVIMISFECCDVEPSVGVDTSSSWTVTSPGGSGGFVVATHDLPTGQQLYTGWGLEARQSTTEVDGGAADGQLHLAPVVGIFADLTHANASVTPLPPQATTSAPTRQHDPNIHAIEEDCQLWRQRCDTQIQLVTDFTRKEQCSWNATKTYRLFVAAVDDKRSAKADVERRVINKINVMLKNICAKQPTTVGNSSSSAHTPSKQTSLYMLERTAMNHTTSASRLTDIAANVELVDFVADLAPSHDDVHVVVCRQLTTTATCPSTSETADRSHFGLQLAAEWVLVAVPSIHWIVESQFVMPCYEAMKPRIPVATTIQPAEFAARLRHRLEEALDLTRKDPLEFVGDAVVDYLFVMKYLYGPNHSDSGGGGGPDDEGGRSLSSGATATTTTRMKKDASSLGAFMTAHTSNLFLGSPKVLGWDVRLHLALRWGLPVRSSATCDAMPDSKAFGDVTEAITGALFLHGIVDWSLPITDALEVVRDVLGIDRCFVSSL</sequence>
<feature type="compositionally biased region" description="Low complexity" evidence="1">
    <location>
        <begin position="221"/>
        <end position="230"/>
    </location>
</feature>
<dbReference type="Proteomes" id="UP000051952">
    <property type="component" value="Unassembled WGS sequence"/>
</dbReference>
<evidence type="ECO:0000256" key="1">
    <source>
        <dbReference type="SAM" id="MobiDB-lite"/>
    </source>
</evidence>
<feature type="region of interest" description="Disordered" evidence="1">
    <location>
        <begin position="884"/>
        <end position="910"/>
    </location>
</feature>
<evidence type="ECO:0000313" key="3">
    <source>
        <dbReference type="EMBL" id="CUG87533.1"/>
    </source>
</evidence>
<dbReference type="Pfam" id="PF18176">
    <property type="entry name" value="KptA_kDCL"/>
    <property type="match status" value="1"/>
</dbReference>
<gene>
    <name evidence="3" type="ORF">BSAL_10520</name>
</gene>
<feature type="domain" description="Kinetoplastid DICER KptA ADP-ribosyltransferase" evidence="2">
    <location>
        <begin position="363"/>
        <end position="455"/>
    </location>
</feature>
<proteinExistence type="predicted"/>
<evidence type="ECO:0000259" key="2">
    <source>
        <dbReference type="Pfam" id="PF18176"/>
    </source>
</evidence>
<reference evidence="4" key="1">
    <citation type="submission" date="2015-09" db="EMBL/GenBank/DDBJ databases">
        <authorList>
            <consortium name="Pathogen Informatics"/>
        </authorList>
    </citation>
    <scope>NUCLEOTIDE SEQUENCE [LARGE SCALE GENOMIC DNA]</scope>
    <source>
        <strain evidence="4">Lake Konstanz</strain>
    </source>
</reference>
<feature type="region of interest" description="Disordered" evidence="1">
    <location>
        <begin position="204"/>
        <end position="230"/>
    </location>
</feature>
<keyword evidence="4" id="KW-1185">Reference proteome</keyword>
<dbReference type="VEuPathDB" id="TriTrypDB:BSAL_10520"/>
<dbReference type="AlphaFoldDB" id="A0A0S4JDN3"/>
<dbReference type="EMBL" id="CYKH01001538">
    <property type="protein sequence ID" value="CUG87533.1"/>
    <property type="molecule type" value="Genomic_DNA"/>
</dbReference>
<dbReference type="InterPro" id="IPR040715">
    <property type="entry name" value="KptA_kDICER"/>
</dbReference>
<evidence type="ECO:0000313" key="4">
    <source>
        <dbReference type="Proteomes" id="UP000051952"/>
    </source>
</evidence>
<accession>A0A0S4JDN3</accession>